<evidence type="ECO:0008006" key="4">
    <source>
        <dbReference type="Google" id="ProtNLM"/>
    </source>
</evidence>
<accession>A0A6T7T5G8</accession>
<evidence type="ECO:0000313" key="3">
    <source>
        <dbReference type="EMBL" id="CAD8505267.1"/>
    </source>
</evidence>
<feature type="region of interest" description="Disordered" evidence="1">
    <location>
        <begin position="298"/>
        <end position="324"/>
    </location>
</feature>
<dbReference type="SUPFAM" id="SSF50044">
    <property type="entry name" value="SH3-domain"/>
    <property type="match status" value="1"/>
</dbReference>
<name>A0A6T7T5G8_9CRYP</name>
<dbReference type="EMBL" id="HBEO01032466">
    <property type="protein sequence ID" value="CAD8505267.1"/>
    <property type="molecule type" value="Transcribed_RNA"/>
</dbReference>
<dbReference type="EMBL" id="HBEO01032465">
    <property type="protein sequence ID" value="CAD8505265.1"/>
    <property type="molecule type" value="Transcribed_RNA"/>
</dbReference>
<feature type="region of interest" description="Disordered" evidence="1">
    <location>
        <begin position="164"/>
        <end position="202"/>
    </location>
</feature>
<evidence type="ECO:0000256" key="1">
    <source>
        <dbReference type="SAM" id="MobiDB-lite"/>
    </source>
</evidence>
<dbReference type="Gene3D" id="2.30.30.40">
    <property type="entry name" value="SH3 Domains"/>
    <property type="match status" value="1"/>
</dbReference>
<feature type="compositionally biased region" description="Polar residues" evidence="1">
    <location>
        <begin position="168"/>
        <end position="177"/>
    </location>
</feature>
<gene>
    <name evidence="2" type="ORF">HPHI1048_LOCUS21974</name>
    <name evidence="3" type="ORF">HPHI1048_LOCUS21975</name>
</gene>
<dbReference type="AlphaFoldDB" id="A0A6T7T5G8"/>
<reference evidence="3" key="1">
    <citation type="submission" date="2021-01" db="EMBL/GenBank/DDBJ databases">
        <authorList>
            <person name="Corre E."/>
            <person name="Pelletier E."/>
            <person name="Niang G."/>
            <person name="Scheremetjew M."/>
            <person name="Finn R."/>
            <person name="Kale V."/>
            <person name="Holt S."/>
            <person name="Cochrane G."/>
            <person name="Meng A."/>
            <person name="Brown T."/>
            <person name="Cohen L."/>
        </authorList>
    </citation>
    <scope>NUCLEOTIDE SEQUENCE</scope>
    <source>
        <strain evidence="3">CCMP325</strain>
    </source>
</reference>
<evidence type="ECO:0000313" key="2">
    <source>
        <dbReference type="EMBL" id="CAD8505265.1"/>
    </source>
</evidence>
<protein>
    <recommendedName>
        <fullName evidence="4">SH3 domain-containing protein</fullName>
    </recommendedName>
</protein>
<proteinExistence type="predicted"/>
<feature type="compositionally biased region" description="Acidic residues" evidence="1">
    <location>
        <begin position="185"/>
        <end position="195"/>
    </location>
</feature>
<sequence length="498" mass="54629">MDYGNIGDEGGLVRKPYSIKDFDDGGKPCQGMLWDSLYSSRRGDEATFGQGEAMSYRGDMDVEIAGMHTHIAKVVVAHQATAPNQISLQMGELVEVQTGNGAWSLGRVLNEDRKGARDGWFPTFCISSLTENLMHESSTVPLPSESDLISASFIHSQFPMVSPLNGDSDASYSTPKRGQSKDNSSEDETADDEGDTKEKCPDLDQEVAIHLEETSSKAFEEYMRANDACSFNASILGSTNSSTSHQSQNPQPENFSSEAAQKFAAFLPEEAGSKPSRGHSDFDDQLVNDLEELISLTSRRDSDLMPRTPVKHSNSPVQITPEPKACSASITAKTSSLTEALASIRLEPWSLKGPKKVGPNDPTREELLGPLPSAHTQTFVRQRKSDISAYAHEKKDSADAQRCFKARHMSHSFSEPMRRQGNPLTDLHALVSSSKILLHQEELFPNASFSAKSRGRSHSVGIDYQRVRSDMAEVSLQDSKKSAVKDLGETELYPSFML</sequence>
<organism evidence="3">
    <name type="scientific">Hanusia phi</name>
    <dbReference type="NCBI Taxonomy" id="3032"/>
    <lineage>
        <taxon>Eukaryota</taxon>
        <taxon>Cryptophyceae</taxon>
        <taxon>Pyrenomonadales</taxon>
        <taxon>Geminigeraceae</taxon>
        <taxon>Hanusia</taxon>
    </lineage>
</organism>
<dbReference type="InterPro" id="IPR036028">
    <property type="entry name" value="SH3-like_dom_sf"/>
</dbReference>